<dbReference type="OMA" id="IRGCYRE"/>
<organism evidence="7 8">
    <name type="scientific">Megaselia scalaris</name>
    <name type="common">Humpbacked fly</name>
    <name type="synonym">Phora scalaris</name>
    <dbReference type="NCBI Taxonomy" id="36166"/>
    <lineage>
        <taxon>Eukaryota</taxon>
        <taxon>Metazoa</taxon>
        <taxon>Ecdysozoa</taxon>
        <taxon>Arthropoda</taxon>
        <taxon>Hexapoda</taxon>
        <taxon>Insecta</taxon>
        <taxon>Pterygota</taxon>
        <taxon>Neoptera</taxon>
        <taxon>Endopterygota</taxon>
        <taxon>Diptera</taxon>
        <taxon>Brachycera</taxon>
        <taxon>Muscomorpha</taxon>
        <taxon>Platypezoidea</taxon>
        <taxon>Phoridae</taxon>
        <taxon>Megaseliini</taxon>
        <taxon>Megaselia</taxon>
    </lineage>
</organism>
<evidence type="ECO:0000256" key="2">
    <source>
        <dbReference type="ARBA" id="ARBA00022487"/>
    </source>
</evidence>
<feature type="signal peptide" evidence="5">
    <location>
        <begin position="1"/>
        <end position="19"/>
    </location>
</feature>
<keyword evidence="5" id="KW-0732">Signal</keyword>
<name>T1GY98_MEGSC</name>
<dbReference type="GO" id="GO:0003990">
    <property type="term" value="F:acetylcholinesterase activity"/>
    <property type="evidence" value="ECO:0007669"/>
    <property type="project" value="TreeGrafter"/>
</dbReference>
<evidence type="ECO:0000313" key="7">
    <source>
        <dbReference type="EnsemblMetazoa" id="MESCA008821-PA"/>
    </source>
</evidence>
<dbReference type="HOGENOM" id="CLU_161097_0_0_1"/>
<keyword evidence="8" id="KW-1185">Reference proteome</keyword>
<dbReference type="EMBL" id="CAQQ02112634">
    <property type="status" value="NOT_ANNOTATED_CDS"/>
    <property type="molecule type" value="Genomic_DNA"/>
</dbReference>
<reference evidence="7" key="2">
    <citation type="submission" date="2015-06" db="UniProtKB">
        <authorList>
            <consortium name="EnsemblMetazoa"/>
        </authorList>
    </citation>
    <scope>IDENTIFICATION</scope>
</reference>
<dbReference type="PANTHER" id="PTHR43918:SF4">
    <property type="entry name" value="CARBOXYLIC ESTER HYDROLASE"/>
    <property type="match status" value="1"/>
</dbReference>
<sequence>MKTIIIVLLKLLMGNHICAMPTDGLTVTLDHGGSLTGKYLESFKGRKIRSFQGIPYAKPPVGALRFEPPIPFPPWTGTREATKEGNVCPQID</sequence>
<dbReference type="STRING" id="36166.T1GY98"/>
<protein>
    <recommendedName>
        <fullName evidence="6">Carboxylesterase type B domain-containing protein</fullName>
    </recommendedName>
</protein>
<dbReference type="GO" id="GO:0019695">
    <property type="term" value="P:choline metabolic process"/>
    <property type="evidence" value="ECO:0007669"/>
    <property type="project" value="TreeGrafter"/>
</dbReference>
<dbReference type="SUPFAM" id="SSF53474">
    <property type="entry name" value="alpha/beta-Hydrolases"/>
    <property type="match status" value="1"/>
</dbReference>
<comment type="similarity">
    <text evidence="1">Belongs to the type-B carboxylesterase/lipase family.</text>
</comment>
<feature type="domain" description="Carboxylesterase type B" evidence="6">
    <location>
        <begin position="27"/>
        <end position="91"/>
    </location>
</feature>
<keyword evidence="3" id="KW-0378">Hydrolase</keyword>
<dbReference type="EMBL" id="CAQQ02112635">
    <property type="status" value="NOT_ANNOTATED_CDS"/>
    <property type="molecule type" value="Genomic_DNA"/>
</dbReference>
<dbReference type="GO" id="GO:0006581">
    <property type="term" value="P:acetylcholine catabolic process"/>
    <property type="evidence" value="ECO:0007669"/>
    <property type="project" value="TreeGrafter"/>
</dbReference>
<dbReference type="Gene3D" id="3.40.50.1820">
    <property type="entry name" value="alpha/beta hydrolase"/>
    <property type="match status" value="1"/>
</dbReference>
<dbReference type="GO" id="GO:0005886">
    <property type="term" value="C:plasma membrane"/>
    <property type="evidence" value="ECO:0007669"/>
    <property type="project" value="TreeGrafter"/>
</dbReference>
<keyword evidence="2" id="KW-0719">Serine esterase</keyword>
<evidence type="ECO:0000256" key="3">
    <source>
        <dbReference type="ARBA" id="ARBA00022801"/>
    </source>
</evidence>
<keyword evidence="4" id="KW-0325">Glycoprotein</keyword>
<dbReference type="Proteomes" id="UP000015102">
    <property type="component" value="Unassembled WGS sequence"/>
</dbReference>
<evidence type="ECO:0000313" key="8">
    <source>
        <dbReference type="Proteomes" id="UP000015102"/>
    </source>
</evidence>
<dbReference type="InterPro" id="IPR002018">
    <property type="entry name" value="CarbesteraseB"/>
</dbReference>
<feature type="chain" id="PRO_5004577748" description="Carboxylesterase type B domain-containing protein" evidence="5">
    <location>
        <begin position="20"/>
        <end position="92"/>
    </location>
</feature>
<dbReference type="AlphaFoldDB" id="T1GY98"/>
<dbReference type="PANTHER" id="PTHR43918">
    <property type="entry name" value="ACETYLCHOLINESTERASE"/>
    <property type="match status" value="1"/>
</dbReference>
<evidence type="ECO:0000259" key="6">
    <source>
        <dbReference type="Pfam" id="PF00135"/>
    </source>
</evidence>
<evidence type="ECO:0000256" key="5">
    <source>
        <dbReference type="SAM" id="SignalP"/>
    </source>
</evidence>
<reference evidence="8" key="1">
    <citation type="submission" date="2013-02" db="EMBL/GenBank/DDBJ databases">
        <authorList>
            <person name="Hughes D."/>
        </authorList>
    </citation>
    <scope>NUCLEOTIDE SEQUENCE</scope>
    <source>
        <strain>Durham</strain>
        <strain evidence="8">NC isolate 2 -- Noor lab</strain>
    </source>
</reference>
<evidence type="ECO:0000256" key="1">
    <source>
        <dbReference type="ARBA" id="ARBA00005964"/>
    </source>
</evidence>
<dbReference type="Pfam" id="PF00135">
    <property type="entry name" value="COesterase"/>
    <property type="match status" value="1"/>
</dbReference>
<accession>T1GY98</accession>
<dbReference type="InterPro" id="IPR029058">
    <property type="entry name" value="AB_hydrolase_fold"/>
</dbReference>
<evidence type="ECO:0000256" key="4">
    <source>
        <dbReference type="ARBA" id="ARBA00023180"/>
    </source>
</evidence>
<dbReference type="InterPro" id="IPR050654">
    <property type="entry name" value="AChE-related_enzymes"/>
</dbReference>
<dbReference type="GO" id="GO:0005615">
    <property type="term" value="C:extracellular space"/>
    <property type="evidence" value="ECO:0007669"/>
    <property type="project" value="TreeGrafter"/>
</dbReference>
<proteinExistence type="inferred from homology"/>
<dbReference type="EnsemblMetazoa" id="MESCA008821-RA">
    <property type="protein sequence ID" value="MESCA008821-PA"/>
    <property type="gene ID" value="MESCA008821"/>
</dbReference>